<accession>C6XRT1</accession>
<dbReference type="STRING" id="582402.Hbal_3023"/>
<name>C6XRT1_HIRBI</name>
<reference evidence="3" key="1">
    <citation type="journal article" date="2011" name="J. Bacteriol.">
        <title>Genome sequences of eight morphologically diverse alphaproteobacteria.</title>
        <authorList>
            <consortium name="US DOE Joint Genome Institute"/>
            <person name="Brown P.J."/>
            <person name="Kysela D.T."/>
            <person name="Buechlein A."/>
            <person name="Hemmerich C."/>
            <person name="Brun Y.V."/>
        </authorList>
    </citation>
    <scope>NUCLEOTIDE SEQUENCE [LARGE SCALE GENOMIC DNA]</scope>
    <source>
        <strain evidence="3">ATCC 49814 / DSM 5838 / IFAM 1418</strain>
    </source>
</reference>
<organism evidence="2 3">
    <name type="scientific">Hirschia baltica (strain ATCC 49814 / DSM 5838 / IFAM 1418)</name>
    <dbReference type="NCBI Taxonomy" id="582402"/>
    <lineage>
        <taxon>Bacteria</taxon>
        <taxon>Pseudomonadati</taxon>
        <taxon>Pseudomonadota</taxon>
        <taxon>Alphaproteobacteria</taxon>
        <taxon>Hyphomonadales</taxon>
        <taxon>Hyphomonadaceae</taxon>
        <taxon>Hirschia</taxon>
    </lineage>
</organism>
<proteinExistence type="predicted"/>
<dbReference type="EMBL" id="CP001678">
    <property type="protein sequence ID" value="ACT60691.1"/>
    <property type="molecule type" value="Genomic_DNA"/>
</dbReference>
<dbReference type="Proteomes" id="UP000002745">
    <property type="component" value="Chromosome"/>
</dbReference>
<dbReference type="RefSeq" id="WP_015828841.1">
    <property type="nucleotide sequence ID" value="NC_012982.1"/>
</dbReference>
<sequence>MGLSYPLAKDARSALFSDDNKFCSTQAQAYSIANARVSLVTEWLKPEKDALEDALDKADKARAQGFVHVYEDKDENTVFAITFWKVISIEEAEAEDKKIIAEKAARAEENTDDVYFTRPEKRRERFGLSVRKPRVRKPDPRQLDLFPKPGRPTPENPPKPRVKD</sequence>
<evidence type="ECO:0000313" key="3">
    <source>
        <dbReference type="Proteomes" id="UP000002745"/>
    </source>
</evidence>
<dbReference type="OrthoDB" id="7619681at2"/>
<dbReference type="HOGENOM" id="CLU_1616766_0_0_5"/>
<feature type="compositionally biased region" description="Pro residues" evidence="1">
    <location>
        <begin position="149"/>
        <end position="164"/>
    </location>
</feature>
<dbReference type="AlphaFoldDB" id="C6XRT1"/>
<keyword evidence="3" id="KW-1185">Reference proteome</keyword>
<feature type="region of interest" description="Disordered" evidence="1">
    <location>
        <begin position="125"/>
        <end position="164"/>
    </location>
</feature>
<dbReference type="eggNOG" id="ENOG50318ZV">
    <property type="taxonomic scope" value="Bacteria"/>
</dbReference>
<dbReference type="KEGG" id="hba:Hbal_3023"/>
<protein>
    <submittedName>
        <fullName evidence="2">Uncharacterized protein</fullName>
    </submittedName>
</protein>
<evidence type="ECO:0000256" key="1">
    <source>
        <dbReference type="SAM" id="MobiDB-lite"/>
    </source>
</evidence>
<evidence type="ECO:0000313" key="2">
    <source>
        <dbReference type="EMBL" id="ACT60691.1"/>
    </source>
</evidence>
<gene>
    <name evidence="2" type="ordered locus">Hbal_3023</name>
</gene>